<comment type="pathway">
    <text evidence="11">Porphyrin-containing compound metabolism.</text>
</comment>
<sequence length="291" mass="30983">MSKTVLLATRVLAPATGLLLFLQAALVVTGGAVRLTGSGLGCPTWPECTPGSYTPVPHQAEPQLNAWIEFGNRLLTFVLVFASIAVIIAVLKSKRKDLRGLAIGQFLGIFGQGILGGITVLTDLNPIPVAGHLLLSIILIAGATSLHSRRFSPVLFVKAPSLTSKISSLHIATSFLVIVLGTIVTGSGPHAGDAQAKRFIFDIRTVAWMHADVVIFLLGITFAFYVAQGTSDRTKKAIRIFTVIALLQGLIGYVQYFTGIPEILVAAHLLGATLVWIAAWRIRLSVITQNG</sequence>
<gene>
    <name evidence="13" type="ORF">UFOPK1395_00535</name>
</gene>
<keyword evidence="6" id="KW-0560">Oxidoreductase</keyword>
<dbReference type="PANTHER" id="PTHR35457">
    <property type="entry name" value="HEME A SYNTHASE"/>
    <property type="match status" value="1"/>
</dbReference>
<dbReference type="GO" id="GO:0016020">
    <property type="term" value="C:membrane"/>
    <property type="evidence" value="ECO:0007669"/>
    <property type="project" value="UniProtKB-SubCell"/>
</dbReference>
<accession>A0A6J6B1T0</accession>
<proteinExistence type="predicted"/>
<dbReference type="InterPro" id="IPR050450">
    <property type="entry name" value="COX15/CtaA_HemeA_synthase"/>
</dbReference>
<organism evidence="13">
    <name type="scientific">freshwater metagenome</name>
    <dbReference type="NCBI Taxonomy" id="449393"/>
    <lineage>
        <taxon>unclassified sequences</taxon>
        <taxon>metagenomes</taxon>
        <taxon>ecological metagenomes</taxon>
    </lineage>
</organism>
<dbReference type="Pfam" id="PF02628">
    <property type="entry name" value="COX15-CtaA"/>
    <property type="match status" value="1"/>
</dbReference>
<protein>
    <submittedName>
        <fullName evidence="13">Unannotated protein</fullName>
    </submittedName>
</protein>
<evidence type="ECO:0000256" key="1">
    <source>
        <dbReference type="ARBA" id="ARBA00004141"/>
    </source>
</evidence>
<feature type="transmembrane region" description="Helical" evidence="12">
    <location>
        <begin position="103"/>
        <end position="121"/>
    </location>
</feature>
<reference evidence="13" key="1">
    <citation type="submission" date="2020-05" db="EMBL/GenBank/DDBJ databases">
        <authorList>
            <person name="Chiriac C."/>
            <person name="Salcher M."/>
            <person name="Ghai R."/>
            <person name="Kavagutti S V."/>
        </authorList>
    </citation>
    <scope>NUCLEOTIDE SEQUENCE</scope>
</reference>
<dbReference type="GO" id="GO:0016491">
    <property type="term" value="F:oxidoreductase activity"/>
    <property type="evidence" value="ECO:0007669"/>
    <property type="project" value="UniProtKB-KW"/>
</dbReference>
<feature type="transmembrane region" description="Helical" evidence="12">
    <location>
        <begin position="127"/>
        <end position="146"/>
    </location>
</feature>
<dbReference type="EMBL" id="CAEZSB010000041">
    <property type="protein sequence ID" value="CAB4532654.1"/>
    <property type="molecule type" value="Genomic_DNA"/>
</dbReference>
<evidence type="ECO:0000256" key="5">
    <source>
        <dbReference type="ARBA" id="ARBA00022989"/>
    </source>
</evidence>
<comment type="subcellular location">
    <subcellularLocation>
        <location evidence="1">Membrane</location>
        <topology evidence="1">Multi-pass membrane protein</topology>
    </subcellularLocation>
</comment>
<evidence type="ECO:0000256" key="12">
    <source>
        <dbReference type="SAM" id="Phobius"/>
    </source>
</evidence>
<keyword evidence="9 12" id="KW-0472">Membrane</keyword>
<evidence type="ECO:0000256" key="6">
    <source>
        <dbReference type="ARBA" id="ARBA00023002"/>
    </source>
</evidence>
<feature type="transmembrane region" description="Helical" evidence="12">
    <location>
        <begin position="238"/>
        <end position="257"/>
    </location>
</feature>
<keyword evidence="7" id="KW-0408">Iron</keyword>
<evidence type="ECO:0000313" key="13">
    <source>
        <dbReference type="EMBL" id="CAB4532654.1"/>
    </source>
</evidence>
<evidence type="ECO:0000256" key="2">
    <source>
        <dbReference type="ARBA" id="ARBA00022475"/>
    </source>
</evidence>
<evidence type="ECO:0000256" key="9">
    <source>
        <dbReference type="ARBA" id="ARBA00023136"/>
    </source>
</evidence>
<keyword evidence="10" id="KW-1015">Disulfide bond</keyword>
<evidence type="ECO:0000256" key="10">
    <source>
        <dbReference type="ARBA" id="ARBA00023157"/>
    </source>
</evidence>
<keyword evidence="3 12" id="KW-0812">Transmembrane</keyword>
<dbReference type="PANTHER" id="PTHR35457:SF1">
    <property type="entry name" value="HEME A SYNTHASE"/>
    <property type="match status" value="1"/>
</dbReference>
<dbReference type="InterPro" id="IPR003780">
    <property type="entry name" value="COX15/CtaA_fam"/>
</dbReference>
<evidence type="ECO:0000256" key="11">
    <source>
        <dbReference type="ARBA" id="ARBA00023444"/>
    </source>
</evidence>
<dbReference type="AlphaFoldDB" id="A0A6J6B1T0"/>
<keyword evidence="5 12" id="KW-1133">Transmembrane helix</keyword>
<keyword evidence="4" id="KW-0479">Metal-binding</keyword>
<evidence type="ECO:0000256" key="4">
    <source>
        <dbReference type="ARBA" id="ARBA00022723"/>
    </source>
</evidence>
<evidence type="ECO:0000256" key="8">
    <source>
        <dbReference type="ARBA" id="ARBA00023133"/>
    </source>
</evidence>
<name>A0A6J6B1T0_9ZZZZ</name>
<evidence type="ECO:0000256" key="7">
    <source>
        <dbReference type="ARBA" id="ARBA00023004"/>
    </source>
</evidence>
<keyword evidence="2" id="KW-1003">Cell membrane</keyword>
<dbReference type="GO" id="GO:0046872">
    <property type="term" value="F:metal ion binding"/>
    <property type="evidence" value="ECO:0007669"/>
    <property type="project" value="UniProtKB-KW"/>
</dbReference>
<feature type="transmembrane region" description="Helical" evidence="12">
    <location>
        <begin position="263"/>
        <end position="282"/>
    </location>
</feature>
<feature type="transmembrane region" description="Helical" evidence="12">
    <location>
        <begin position="167"/>
        <end position="187"/>
    </location>
</feature>
<feature type="transmembrane region" description="Helical" evidence="12">
    <location>
        <begin position="207"/>
        <end position="226"/>
    </location>
</feature>
<feature type="transmembrane region" description="Helical" evidence="12">
    <location>
        <begin position="74"/>
        <end position="91"/>
    </location>
</feature>
<keyword evidence="8" id="KW-0350">Heme biosynthesis</keyword>
<evidence type="ECO:0000256" key="3">
    <source>
        <dbReference type="ARBA" id="ARBA00022692"/>
    </source>
</evidence>
<dbReference type="GO" id="GO:0006784">
    <property type="term" value="P:heme A biosynthetic process"/>
    <property type="evidence" value="ECO:0007669"/>
    <property type="project" value="InterPro"/>
</dbReference>